<keyword evidence="3" id="KW-0949">S-adenosyl-L-methionine</keyword>
<keyword evidence="1 5" id="KW-0489">Methyltransferase</keyword>
<dbReference type="EMBL" id="JBFTWV010000153">
    <property type="protein sequence ID" value="KAL2785156.1"/>
    <property type="molecule type" value="Genomic_DNA"/>
</dbReference>
<dbReference type="Proteomes" id="UP001610563">
    <property type="component" value="Unassembled WGS sequence"/>
</dbReference>
<dbReference type="Pfam" id="PF00891">
    <property type="entry name" value="Methyltransf_2"/>
    <property type="match status" value="1"/>
</dbReference>
<dbReference type="GO" id="GO:0008168">
    <property type="term" value="F:methyltransferase activity"/>
    <property type="evidence" value="ECO:0007669"/>
    <property type="project" value="UniProtKB-KW"/>
</dbReference>
<dbReference type="SUPFAM" id="SSF53335">
    <property type="entry name" value="S-adenosyl-L-methionine-dependent methyltransferases"/>
    <property type="match status" value="1"/>
</dbReference>
<dbReference type="Gene3D" id="3.40.50.150">
    <property type="entry name" value="Vaccinia Virus protein VP39"/>
    <property type="match status" value="1"/>
</dbReference>
<organism evidence="5 6">
    <name type="scientific">Aspergillus keveii</name>
    <dbReference type="NCBI Taxonomy" id="714993"/>
    <lineage>
        <taxon>Eukaryota</taxon>
        <taxon>Fungi</taxon>
        <taxon>Dikarya</taxon>
        <taxon>Ascomycota</taxon>
        <taxon>Pezizomycotina</taxon>
        <taxon>Eurotiomycetes</taxon>
        <taxon>Eurotiomycetidae</taxon>
        <taxon>Eurotiales</taxon>
        <taxon>Aspergillaceae</taxon>
        <taxon>Aspergillus</taxon>
        <taxon>Aspergillus subgen. Nidulantes</taxon>
    </lineage>
</organism>
<gene>
    <name evidence="5" type="ORF">BJX66DRAFT_315415</name>
</gene>
<keyword evidence="2" id="KW-0808">Transferase</keyword>
<dbReference type="InterPro" id="IPR029063">
    <property type="entry name" value="SAM-dependent_MTases_sf"/>
</dbReference>
<dbReference type="PROSITE" id="PS51683">
    <property type="entry name" value="SAM_OMT_II"/>
    <property type="match status" value="1"/>
</dbReference>
<keyword evidence="6" id="KW-1185">Reference proteome</keyword>
<reference evidence="5 6" key="1">
    <citation type="submission" date="2024-07" db="EMBL/GenBank/DDBJ databases">
        <title>Section-level genome sequencing and comparative genomics of Aspergillus sections Usti and Cavernicolus.</title>
        <authorList>
            <consortium name="Lawrence Berkeley National Laboratory"/>
            <person name="Nybo J.L."/>
            <person name="Vesth T.C."/>
            <person name="Theobald S."/>
            <person name="Frisvad J.C."/>
            <person name="Larsen T.O."/>
            <person name="Kjaerboelling I."/>
            <person name="Rothschild-Mancinelli K."/>
            <person name="Lyhne E.K."/>
            <person name="Kogle M.E."/>
            <person name="Barry K."/>
            <person name="Clum A."/>
            <person name="Na H."/>
            <person name="Ledsgaard L."/>
            <person name="Lin J."/>
            <person name="Lipzen A."/>
            <person name="Kuo A."/>
            <person name="Riley R."/>
            <person name="Mondo S."/>
            <person name="Labutti K."/>
            <person name="Haridas S."/>
            <person name="Pangalinan J."/>
            <person name="Salamov A.A."/>
            <person name="Simmons B.A."/>
            <person name="Magnuson J.K."/>
            <person name="Chen J."/>
            <person name="Drula E."/>
            <person name="Henrissat B."/>
            <person name="Wiebenga A."/>
            <person name="Lubbers R.J."/>
            <person name="Gomes A.C."/>
            <person name="Makela M.R."/>
            <person name="Stajich J."/>
            <person name="Grigoriev I.V."/>
            <person name="Mortensen U.H."/>
            <person name="De Vries R.P."/>
            <person name="Baker S.E."/>
            <person name="Andersen M.R."/>
        </authorList>
    </citation>
    <scope>NUCLEOTIDE SEQUENCE [LARGE SCALE GENOMIC DNA]</scope>
    <source>
        <strain evidence="5 6">CBS 209.92</strain>
    </source>
</reference>
<name>A0ABR4FPH7_9EURO</name>
<sequence length="164" mass="19138">MEGDRGSRPSWTEWFPVEEEVIAGYKGGDEDVFLVYIAGGRGHDTKAFRERFPDARGRFILEDLSHVIEQALPGLQAEKLPFDFFKEQPVKGAYIYFMKFILHDWSDEQSLQILRHIHDAMAPGYSRLIIEEFILPETDCPMLPAMWDWEMMVFLNSFERSEGQ</sequence>
<protein>
    <submittedName>
        <fullName evidence="5">S-adenosyl-L-methionine-dependent methyltransferase</fullName>
    </submittedName>
</protein>
<evidence type="ECO:0000256" key="3">
    <source>
        <dbReference type="ARBA" id="ARBA00022691"/>
    </source>
</evidence>
<evidence type="ECO:0000313" key="5">
    <source>
        <dbReference type="EMBL" id="KAL2785156.1"/>
    </source>
</evidence>
<evidence type="ECO:0000256" key="2">
    <source>
        <dbReference type="ARBA" id="ARBA00022679"/>
    </source>
</evidence>
<dbReference type="PANTHER" id="PTHR43712:SF1">
    <property type="entry name" value="HYPOTHETICAL O-METHYLTRANSFERASE (EUROFUNG)-RELATED"/>
    <property type="match status" value="1"/>
</dbReference>
<proteinExistence type="predicted"/>
<dbReference type="PANTHER" id="PTHR43712">
    <property type="entry name" value="PUTATIVE (AFU_ORTHOLOGUE AFUA_4G14580)-RELATED"/>
    <property type="match status" value="1"/>
</dbReference>
<dbReference type="GO" id="GO:0032259">
    <property type="term" value="P:methylation"/>
    <property type="evidence" value="ECO:0007669"/>
    <property type="project" value="UniProtKB-KW"/>
</dbReference>
<evidence type="ECO:0000313" key="6">
    <source>
        <dbReference type="Proteomes" id="UP001610563"/>
    </source>
</evidence>
<dbReference type="InterPro" id="IPR001077">
    <property type="entry name" value="COMT_C"/>
</dbReference>
<evidence type="ECO:0000256" key="1">
    <source>
        <dbReference type="ARBA" id="ARBA00022603"/>
    </source>
</evidence>
<comment type="caution">
    <text evidence="5">The sequence shown here is derived from an EMBL/GenBank/DDBJ whole genome shotgun (WGS) entry which is preliminary data.</text>
</comment>
<feature type="domain" description="O-methyltransferase C-terminal" evidence="4">
    <location>
        <begin position="34"/>
        <end position="162"/>
    </location>
</feature>
<dbReference type="InterPro" id="IPR016461">
    <property type="entry name" value="COMT-like"/>
</dbReference>
<evidence type="ECO:0000259" key="4">
    <source>
        <dbReference type="Pfam" id="PF00891"/>
    </source>
</evidence>
<accession>A0ABR4FPH7</accession>